<accession>A0ACB8A9Q5</accession>
<evidence type="ECO:0000313" key="1">
    <source>
        <dbReference type="EMBL" id="KAH7909418.1"/>
    </source>
</evidence>
<keyword evidence="2" id="KW-1185">Reference proteome</keyword>
<comment type="caution">
    <text evidence="1">The sequence shown here is derived from an EMBL/GenBank/DDBJ whole genome shotgun (WGS) entry which is preliminary data.</text>
</comment>
<proteinExistence type="predicted"/>
<sequence length="1015" mass="115383">MDSFLTALAHLLPDDDGEVDPSLPPGSPPTIKFEGPWFTTQLLLSSTIGIVSFLLFSYCRSRWPLLFAPRTKLKGFSPHEAHAHQAFFGWIMPTLRISEFTVLQIVGLDAAVLLGFFKMSFYLFSVCSVFVVTILMPINWKNNIGIGGGADDDDSDWPEWPSSNLDDPAPGRDWLDLISDANSYLTVHFLFTYLFTILALRFIYKNYCRFIRSRQLFSLELVHSISGRTVMISRLPNHLRSERALAEFFENMGLSVESVTVCREVGTLKLLLDLRTKALLKLESAWTNYVGNPSVVESYDPSENVMPPMADMEPSQLENQPGRFVVPHRQRPTIRPGWFTRKVDALEYLEVKFKEADEKVKKWRRTGKFKATQVAFVTFEKMSSAQIATQTAYHPDAWECKTVPAPEPRDIIWANISYLPGNMLTREVIVLGCMAFLLFFWIFPITALASLLSYKEIKKVMPWLGELIDSNDKIRAVVQNSLPSVAMITLNAMLPFILEALTYVQGYRARSWIEYSLLRKYFLFLLVNVVFIFLLASTYWQLVRDLANSPAKIPEKLAQALQQGRAKHFFLSYVILQGFGIMPLQLLNLGVIIPRIVYRIFMTRTPRDFAELNAPPMINYGVVYPQAILIFVITILYSVVQPLIVIFGAIYFGIAYVVYKYKLLFVFYKPYESQGQAWPLTFVRLIWGILIFQVFMIGILTLQKSYILSSLLAPLFVGTMVWSWYIDKTFKPLSKAVCLSSVHEVERGEETADVVRLREGHPVTWSQSNLNRRRYAQNDDTLYVAPEDERTDYSQPPMANWYNGVLNTGKRRYGHPALMGVLPEPWLPLKKGQTLVNGLRANGTRQPKDYNQGIVLNLRNRYSLLRNKVRPSRTASQREGTLIEAGSPEQERADLPLDGRPSNPWATARAGESFSQSSLNHRMSFDPASGVMMLPEDDDWLIDDVSSDEDYGNSTPEQMQGGNSNASHEDLSASITESISTPLASPGKRRYGTYYHHPERRRQTIPGAFPPSSSS</sequence>
<dbReference type="Proteomes" id="UP000790377">
    <property type="component" value="Unassembled WGS sequence"/>
</dbReference>
<evidence type="ECO:0000313" key="2">
    <source>
        <dbReference type="Proteomes" id="UP000790377"/>
    </source>
</evidence>
<gene>
    <name evidence="1" type="ORF">BJ138DRAFT_1127699</name>
</gene>
<dbReference type="EMBL" id="MU267761">
    <property type="protein sequence ID" value="KAH7909418.1"/>
    <property type="molecule type" value="Genomic_DNA"/>
</dbReference>
<reference evidence="1" key="1">
    <citation type="journal article" date="2021" name="New Phytol.">
        <title>Evolutionary innovations through gain and loss of genes in the ectomycorrhizal Boletales.</title>
        <authorList>
            <person name="Wu G."/>
            <person name="Miyauchi S."/>
            <person name="Morin E."/>
            <person name="Kuo A."/>
            <person name="Drula E."/>
            <person name="Varga T."/>
            <person name="Kohler A."/>
            <person name="Feng B."/>
            <person name="Cao Y."/>
            <person name="Lipzen A."/>
            <person name="Daum C."/>
            <person name="Hundley H."/>
            <person name="Pangilinan J."/>
            <person name="Johnson J."/>
            <person name="Barry K."/>
            <person name="LaButti K."/>
            <person name="Ng V."/>
            <person name="Ahrendt S."/>
            <person name="Min B."/>
            <person name="Choi I.G."/>
            <person name="Park H."/>
            <person name="Plett J.M."/>
            <person name="Magnuson J."/>
            <person name="Spatafora J.W."/>
            <person name="Nagy L.G."/>
            <person name="Henrissat B."/>
            <person name="Grigoriev I.V."/>
            <person name="Yang Z.L."/>
            <person name="Xu J."/>
            <person name="Martin F.M."/>
        </authorList>
    </citation>
    <scope>NUCLEOTIDE SEQUENCE</scope>
    <source>
        <strain evidence="1">ATCC 28755</strain>
    </source>
</reference>
<name>A0ACB8A9Q5_9AGAM</name>
<organism evidence="1 2">
    <name type="scientific">Hygrophoropsis aurantiaca</name>
    <dbReference type="NCBI Taxonomy" id="72124"/>
    <lineage>
        <taxon>Eukaryota</taxon>
        <taxon>Fungi</taxon>
        <taxon>Dikarya</taxon>
        <taxon>Basidiomycota</taxon>
        <taxon>Agaricomycotina</taxon>
        <taxon>Agaricomycetes</taxon>
        <taxon>Agaricomycetidae</taxon>
        <taxon>Boletales</taxon>
        <taxon>Coniophorineae</taxon>
        <taxon>Hygrophoropsidaceae</taxon>
        <taxon>Hygrophoropsis</taxon>
    </lineage>
</organism>
<protein>
    <submittedName>
        <fullName evidence="1">Uncharacterized protein</fullName>
    </submittedName>
</protein>